<dbReference type="FunFam" id="3.10.350.10:FF:000003">
    <property type="entry name" value="Membrane-bound lytic murein transglycosylase D"/>
    <property type="match status" value="1"/>
</dbReference>
<dbReference type="InterPro" id="IPR038063">
    <property type="entry name" value="Transpep_catalytic_dom"/>
</dbReference>
<keyword evidence="5" id="KW-0378">Hydrolase</keyword>
<dbReference type="AlphaFoldDB" id="Q9X212"/>
<evidence type="ECO:0000256" key="5">
    <source>
        <dbReference type="ARBA" id="ARBA00022801"/>
    </source>
</evidence>
<evidence type="ECO:0000256" key="6">
    <source>
        <dbReference type="ARBA" id="ARBA00022960"/>
    </source>
</evidence>
<sequence length="395" mass="45235">MKMTRFVWLAVFLMLFQTLLADHLLELKSVSEDHVTLSVKKLYEGEITTFLLYSPAGFVFPEKVKNSDYTFEVDFEGPFFPIVEGVNSFGKRMYRVAPQVLRVPLEKPETRVISDIKNGEVLVYVFIQSPEGVVPVSLNLEGKRFRFFNLEGKWICVFKSFLEDGAHELEITFNGPYGYTFSLKKEIYVIKRVAVPMRGEDGAFDYTVFAEHVVKRGETLWSIANQYGVRVGDIVLINRLEDPDRIVAGQVLKIGRVYFRENPVTIVVNLFSSKLALYYDGVLLKVYPVALGRSDATPPGRYWVLRKEIDPALYWFGEYISPRTPLNGLGTRYLQLSDPTYAIHGTSKPWEIGKRISHGCIRMFNRDVEEIDAFAGVGTEVVVVKEDKEFPERIY</sequence>
<evidence type="ECO:0000313" key="12">
    <source>
        <dbReference type="EMBL" id="AAD36753.1"/>
    </source>
</evidence>
<dbReference type="SMART" id="SM00257">
    <property type="entry name" value="LysM"/>
    <property type="match status" value="1"/>
</dbReference>
<dbReference type="CDD" id="cd00118">
    <property type="entry name" value="LysM"/>
    <property type="match status" value="1"/>
</dbReference>
<dbReference type="PROSITE" id="PS51782">
    <property type="entry name" value="LYSM"/>
    <property type="match status" value="1"/>
</dbReference>
<evidence type="ECO:0000313" key="13">
    <source>
        <dbReference type="Proteomes" id="UP000008183"/>
    </source>
</evidence>
<gene>
    <name evidence="12" type="ordered locus">TM_1686</name>
</gene>
<dbReference type="Pfam" id="PF01476">
    <property type="entry name" value="LysM"/>
    <property type="match status" value="1"/>
</dbReference>
<dbReference type="PIR" id="H72222">
    <property type="entry name" value="H72222"/>
</dbReference>
<keyword evidence="6 9" id="KW-0133">Cell shape</keyword>
<dbReference type="PROSITE" id="PS52029">
    <property type="entry name" value="LD_TPASE"/>
    <property type="match status" value="1"/>
</dbReference>
<keyword evidence="8 9" id="KW-0961">Cell wall biogenesis/degradation</keyword>
<evidence type="ECO:0000259" key="10">
    <source>
        <dbReference type="PROSITE" id="PS51782"/>
    </source>
</evidence>
<evidence type="ECO:0000256" key="2">
    <source>
        <dbReference type="ARBA" id="ARBA00005992"/>
    </source>
</evidence>
<accession>Q9X212</accession>
<keyword evidence="4" id="KW-0808">Transferase</keyword>
<dbReference type="Pfam" id="PF03734">
    <property type="entry name" value="YkuD"/>
    <property type="match status" value="1"/>
</dbReference>
<dbReference type="Gene3D" id="2.40.440.10">
    <property type="entry name" value="L,D-transpeptidase catalytic domain-like"/>
    <property type="match status" value="1"/>
</dbReference>
<dbReference type="OrthoDB" id="9787225at2"/>
<dbReference type="InterPro" id="IPR005490">
    <property type="entry name" value="LD_TPept_cat_dom"/>
</dbReference>
<dbReference type="InParanoid" id="Q9X212"/>
<dbReference type="Gene3D" id="3.10.350.10">
    <property type="entry name" value="LysM domain"/>
    <property type="match status" value="1"/>
</dbReference>
<dbReference type="GO" id="GO:0071972">
    <property type="term" value="F:peptidoglycan L,D-transpeptidase activity"/>
    <property type="evidence" value="ECO:0000318"/>
    <property type="project" value="GO_Central"/>
</dbReference>
<dbReference type="EnsemblBacteria" id="AAD36753">
    <property type="protein sequence ID" value="AAD36753"/>
    <property type="gene ID" value="TM_1686"/>
</dbReference>
<dbReference type="GO" id="GO:0071555">
    <property type="term" value="P:cell wall organization"/>
    <property type="evidence" value="ECO:0007669"/>
    <property type="project" value="UniProtKB-UniRule"/>
</dbReference>
<dbReference type="PATRIC" id="fig|243274.5.peg.1703"/>
<comment type="pathway">
    <text evidence="1 9">Cell wall biogenesis; peptidoglycan biosynthesis.</text>
</comment>
<reference evidence="12 13" key="1">
    <citation type="journal article" date="1999" name="Nature">
        <title>Evidence for lateral gene transfer between Archaea and Bacteria from genome sequence of Thermotoga maritima.</title>
        <authorList>
            <person name="Nelson K.E."/>
            <person name="Clayton R.A."/>
            <person name="Gill S.R."/>
            <person name="Gwinn M.L."/>
            <person name="Dodson R.J."/>
            <person name="Haft D.H."/>
            <person name="Hickey E.K."/>
            <person name="Peterson J.D."/>
            <person name="Nelson W.C."/>
            <person name="Ketchum K.A."/>
            <person name="McDonald L."/>
            <person name="Utterback T.R."/>
            <person name="Malek J.A."/>
            <person name="Linher K.D."/>
            <person name="Garrett M.M."/>
            <person name="Stewart A.M."/>
            <person name="Cotton M.D."/>
            <person name="Pratt M.S."/>
            <person name="Phillips C.A."/>
            <person name="Richardson D."/>
            <person name="Heidelberg J."/>
            <person name="Sutton G.G."/>
            <person name="Fleischmann R.D."/>
            <person name="White O."/>
            <person name="Salzberg S.L."/>
            <person name="Smith H.O."/>
            <person name="Venter J.C."/>
            <person name="Fraser C.M."/>
        </authorList>
    </citation>
    <scope>NUCLEOTIDE SEQUENCE [LARGE SCALE GENOMIC DNA]</scope>
    <source>
        <strain evidence="13">ATCC 43589 / DSM 3109 / JCM 10099 / NBRC 100826 / MSB8</strain>
    </source>
</reference>
<dbReference type="GO" id="GO:0018104">
    <property type="term" value="P:peptidoglycan-protein cross-linking"/>
    <property type="evidence" value="ECO:0000318"/>
    <property type="project" value="GO_Central"/>
</dbReference>
<dbReference type="Proteomes" id="UP000008183">
    <property type="component" value="Chromosome"/>
</dbReference>
<dbReference type="GO" id="GO:0008360">
    <property type="term" value="P:regulation of cell shape"/>
    <property type="evidence" value="ECO:0007669"/>
    <property type="project" value="UniProtKB-UniRule"/>
</dbReference>
<dbReference type="KEGG" id="tma:TM1686"/>
<dbReference type="PANTHER" id="PTHR30582">
    <property type="entry name" value="L,D-TRANSPEPTIDASE"/>
    <property type="match status" value="1"/>
</dbReference>
<keyword evidence="13" id="KW-1185">Reference proteome</keyword>
<evidence type="ECO:0000256" key="9">
    <source>
        <dbReference type="PROSITE-ProRule" id="PRU01373"/>
    </source>
</evidence>
<dbReference type="EMBL" id="AE000512">
    <property type="protein sequence ID" value="AAD36753.1"/>
    <property type="molecule type" value="Genomic_DNA"/>
</dbReference>
<feature type="active site" description="Nucleophile" evidence="9">
    <location>
        <position position="360"/>
    </location>
</feature>
<keyword evidence="3" id="KW-0328">Glycosyltransferase</keyword>
<organism evidence="12 13">
    <name type="scientific">Thermotoga maritima (strain ATCC 43589 / DSM 3109 / JCM 10099 / NBRC 100826 / MSB8)</name>
    <dbReference type="NCBI Taxonomy" id="243274"/>
    <lineage>
        <taxon>Bacteria</taxon>
        <taxon>Thermotogati</taxon>
        <taxon>Thermotogota</taxon>
        <taxon>Thermotogae</taxon>
        <taxon>Thermotogales</taxon>
        <taxon>Thermotogaceae</taxon>
        <taxon>Thermotoga</taxon>
    </lineage>
</organism>
<dbReference type="UniPathway" id="UPA00219"/>
<protein>
    <submittedName>
        <fullName evidence="12">Uncharacterized protein</fullName>
    </submittedName>
</protein>
<proteinExistence type="inferred from homology"/>
<comment type="similarity">
    <text evidence="2">Belongs to the YkuD family.</text>
</comment>
<feature type="domain" description="L,D-TPase catalytic" evidence="11">
    <location>
        <begin position="264"/>
        <end position="384"/>
    </location>
</feature>
<evidence type="ECO:0000256" key="1">
    <source>
        <dbReference type="ARBA" id="ARBA00004752"/>
    </source>
</evidence>
<dbReference type="PaxDb" id="243274-THEMA_05810"/>
<feature type="domain" description="LysM" evidence="10">
    <location>
        <begin position="210"/>
        <end position="254"/>
    </location>
</feature>
<evidence type="ECO:0000256" key="8">
    <source>
        <dbReference type="ARBA" id="ARBA00023316"/>
    </source>
</evidence>
<dbReference type="PANTHER" id="PTHR30582:SF24">
    <property type="entry name" value="L,D-TRANSPEPTIDASE ERFK_SRFK-RELATED"/>
    <property type="match status" value="1"/>
</dbReference>
<feature type="active site" description="Proton donor/acceptor" evidence="9">
    <location>
        <position position="344"/>
    </location>
</feature>
<name>Q9X212_THEMA</name>
<dbReference type="InterPro" id="IPR018392">
    <property type="entry name" value="LysM"/>
</dbReference>
<dbReference type="SUPFAM" id="SSF141523">
    <property type="entry name" value="L,D-transpeptidase catalytic domain-like"/>
    <property type="match status" value="1"/>
</dbReference>
<evidence type="ECO:0000256" key="3">
    <source>
        <dbReference type="ARBA" id="ARBA00022676"/>
    </source>
</evidence>
<dbReference type="GO" id="GO:0016757">
    <property type="term" value="F:glycosyltransferase activity"/>
    <property type="evidence" value="ECO:0007669"/>
    <property type="project" value="UniProtKB-KW"/>
</dbReference>
<dbReference type="InterPro" id="IPR036779">
    <property type="entry name" value="LysM_dom_sf"/>
</dbReference>
<dbReference type="CDD" id="cd16913">
    <property type="entry name" value="YkuD_like"/>
    <property type="match status" value="1"/>
</dbReference>
<dbReference type="InterPro" id="IPR050979">
    <property type="entry name" value="LD-transpeptidase"/>
</dbReference>
<evidence type="ECO:0000256" key="4">
    <source>
        <dbReference type="ARBA" id="ARBA00022679"/>
    </source>
</evidence>
<dbReference type="SUPFAM" id="SSF54106">
    <property type="entry name" value="LysM domain"/>
    <property type="match status" value="1"/>
</dbReference>
<dbReference type="SMR" id="Q9X212"/>
<evidence type="ECO:0000256" key="7">
    <source>
        <dbReference type="ARBA" id="ARBA00022984"/>
    </source>
</evidence>
<keyword evidence="7 9" id="KW-0573">Peptidoglycan synthesis</keyword>
<evidence type="ECO:0000259" key="11">
    <source>
        <dbReference type="PROSITE" id="PS52029"/>
    </source>
</evidence>